<protein>
    <recommendedName>
        <fullName evidence="1">PD-(D/E)XK endonuclease-like domain-containing protein</fullName>
    </recommendedName>
</protein>
<dbReference type="Gene3D" id="3.90.320.10">
    <property type="match status" value="1"/>
</dbReference>
<gene>
    <name evidence="2" type="ORF">MARIT_3103</name>
</gene>
<evidence type="ECO:0000313" key="2">
    <source>
        <dbReference type="EMBL" id="SFZ85206.1"/>
    </source>
</evidence>
<evidence type="ECO:0000259" key="1">
    <source>
        <dbReference type="Pfam" id="PF12705"/>
    </source>
</evidence>
<dbReference type="InterPro" id="IPR011335">
    <property type="entry name" value="Restrct_endonuc-II-like"/>
</dbReference>
<feature type="domain" description="PD-(D/E)XK endonuclease-like" evidence="1">
    <location>
        <begin position="648"/>
        <end position="918"/>
    </location>
</feature>
<reference evidence="2 3" key="1">
    <citation type="submission" date="2016-11" db="EMBL/GenBank/DDBJ databases">
        <authorList>
            <person name="Jaros S."/>
            <person name="Januszkiewicz K."/>
            <person name="Wedrychowicz H."/>
        </authorList>
    </citation>
    <scope>NUCLEOTIDE SEQUENCE [LARGE SCALE GENOMIC DNA]</scope>
    <source>
        <strain evidence="2">NCIMB 2154T</strain>
    </source>
</reference>
<dbReference type="Pfam" id="PF12705">
    <property type="entry name" value="PDDEXK_1"/>
    <property type="match status" value="1"/>
</dbReference>
<dbReference type="InterPro" id="IPR027417">
    <property type="entry name" value="P-loop_NTPase"/>
</dbReference>
<dbReference type="SUPFAM" id="SSF52980">
    <property type="entry name" value="Restriction endonuclease-like"/>
    <property type="match status" value="1"/>
</dbReference>
<dbReference type="InterPro" id="IPR038726">
    <property type="entry name" value="PDDEXK_AddAB-type"/>
</dbReference>
<organism evidence="2 3">
    <name type="scientific">Tenacibaculum maritimum NCIMB 2154</name>
    <dbReference type="NCBI Taxonomy" id="1349785"/>
    <lineage>
        <taxon>Bacteria</taxon>
        <taxon>Pseudomonadati</taxon>
        <taxon>Bacteroidota</taxon>
        <taxon>Flavobacteriia</taxon>
        <taxon>Flavobacteriales</taxon>
        <taxon>Flavobacteriaceae</taxon>
        <taxon>Tenacibaculum</taxon>
    </lineage>
</organism>
<dbReference type="Proteomes" id="UP000231564">
    <property type="component" value="Chromosome MARIT"/>
</dbReference>
<dbReference type="SUPFAM" id="SSF52540">
    <property type="entry name" value="P-loop containing nucleoside triphosphate hydrolases"/>
    <property type="match status" value="1"/>
</dbReference>
<proteinExistence type="predicted"/>
<dbReference type="AlphaFoldDB" id="A0A2H1EED9"/>
<dbReference type="InterPro" id="IPR011604">
    <property type="entry name" value="PDDEXK-like_dom_sf"/>
</dbReference>
<evidence type="ECO:0000313" key="3">
    <source>
        <dbReference type="Proteomes" id="UP000231564"/>
    </source>
</evidence>
<name>A0A2H1EED9_9FLAO</name>
<dbReference type="KEGG" id="tmar:MARIT_3103"/>
<sequence>MLREPRIMQSFISETLDIILKTTHSFDNVVFVLPSQRAGVFVKKELKDKIFTGFLPQILNIEEFVGEISKLKKVDTVQLLFYFYGIYKKIEEKPDSFDVFSSWAFTAIQDFNEVDQHLINPKDIFTYLRDIERLRKWSVKGTFKETELVKDHFYFMEKLGTYYTQFYQFLVGNSIGYQGVMYREATAKIEEYISENLDKKFFLIGFNALNKSEEFLFQKMLAAGNTNIFWDIDEAFLSNNHQAGNFVRKYKKKWKYYEKHELQSVGDWFSKKKEIQVIGTSKNITQIKYAGEILEKLPNHQNTALVLSDETLLPITLNSLPENIEEINITMGYPLKDIPTTQLILSVFQLFLSQEKLQKKEQNVFYYKDVTQFVKQASIYKILRNNNIQIDNILFDSIISQNNTFVNQEVILTFFEKLKEEDKSVLFSIFAPFTNISDFMIRVIRLIDRVKEYANELEKEYLFRFYTAFTQLQNLHSAFNYVQDLKTLYQFFKQLIQSESLSFQGEPLQGLQLMGMLETRVLDFENVIITSVNEGVLPANSMQNSFIPFDVKIEFGLPTHKEKDAVFSYHFFRLIQRAKNIFILFNTESDAFGGGEKSRFVTQLELMKENIIQKTIAPKVVTSLSKLKEIPKNEEVLKRLKELGKKGISPSAFTNYLYNPIAFYKQKVLKINEFEEIEETVAINTMGTVVHDVLDELYTPFTKNGGQFIKKEDLDNFQKRSKNLVAKYFKKHFKNGDIETGKNRLIFEVANRFVLNFLKQEQELLKDSDNQLKIIATEQNLATEIHVAGIEYPIKIHGQVDRIDELNGVTRIIDYKTGKVEASNLKILDYENIREYKYHKAIQVMLYAFLYTKNINFDFNKPLEAGIISFKNLKKGFLKMNFSSNYRTPDNAITLERLEEFMGEVKNVLEDIYNPDTSFLEPKELPF</sequence>
<dbReference type="EMBL" id="LT634361">
    <property type="protein sequence ID" value="SFZ85206.1"/>
    <property type="molecule type" value="Genomic_DNA"/>
</dbReference>
<keyword evidence="3" id="KW-1185">Reference proteome</keyword>
<accession>A0A2H1EED9</accession>
<dbReference type="STRING" id="1349785.GCA_000509405_01646"/>